<dbReference type="AlphaFoldDB" id="D2PM13"/>
<reference evidence="4" key="1">
    <citation type="submission" date="2009-09" db="EMBL/GenBank/DDBJ databases">
        <title>The complete genome of Kribbella flavida DSM 17836.</title>
        <authorList>
            <consortium name="US DOE Joint Genome Institute (JGI-PGF)"/>
            <person name="Lucas S."/>
            <person name="Copeland A."/>
            <person name="Lapidus A."/>
            <person name="Glavina del Rio T."/>
            <person name="Dalin E."/>
            <person name="Tice H."/>
            <person name="Bruce D."/>
            <person name="Goodwin L."/>
            <person name="Pitluck S."/>
            <person name="Kyrpides N."/>
            <person name="Mavromatis K."/>
            <person name="Ivanova N."/>
            <person name="Saunders E."/>
            <person name="Brettin T."/>
            <person name="Detter J.C."/>
            <person name="Han C."/>
            <person name="Larimer F."/>
            <person name="Land M."/>
            <person name="Hauser L."/>
            <person name="Markowitz V."/>
            <person name="Cheng J.-F."/>
            <person name="Hugenholtz P."/>
            <person name="Woyke T."/>
            <person name="Wu D."/>
            <person name="Pukall R."/>
            <person name="Klenk H.-P."/>
            <person name="Eisen J.A."/>
        </authorList>
    </citation>
    <scope>NUCLEOTIDE SEQUENCE [LARGE SCALE GENOMIC DNA]</scope>
    <source>
        <strain evidence="4">DSM 17836 / JCM 10339 / NBRC 14399</strain>
    </source>
</reference>
<proteinExistence type="predicted"/>
<dbReference type="KEGG" id="kfl:Kfla_5368"/>
<organism evidence="3 4">
    <name type="scientific">Kribbella flavida (strain DSM 17836 / JCM 10339 / NBRC 14399)</name>
    <dbReference type="NCBI Taxonomy" id="479435"/>
    <lineage>
        <taxon>Bacteria</taxon>
        <taxon>Bacillati</taxon>
        <taxon>Actinomycetota</taxon>
        <taxon>Actinomycetes</taxon>
        <taxon>Propionibacteriales</taxon>
        <taxon>Kribbellaceae</taxon>
        <taxon>Kribbella</taxon>
    </lineage>
</organism>
<dbReference type="OrthoDB" id="5178481at2"/>
<evidence type="ECO:0000256" key="1">
    <source>
        <dbReference type="SAM" id="MobiDB-lite"/>
    </source>
</evidence>
<sequence length="345" mass="36124">MTPTDEVDELLARAGARWRADQPSPPEPDLERITGRRAPRRWVVPALAAASVAVIATAALVVLPDRSEPPLAIAPGNDKEHPLLVRDGDRVAVDGQVVAAPGEPVQYCLPVSMPTPYVVPGEQRPACAPGESVEVTGVDLEKLANASTIQGVTTGQAHLVGVWNGGKIAVDEQSAPRPPASEQAEKVPCAAPTGGWKKGDASLWITPAVESFVRARSGQLQNAWIGWPEGFPTDTTPGAPPTKPSVVMIGVARGDLGQVRRALDPLVAGNLCVTQVKLSQAEAAKQHAAVEALPRQQLGIASVGLGAGDKPVQVTLRVLDEKTLTALRPTGLDTLDLDTYIKPAP</sequence>
<feature type="transmembrane region" description="Helical" evidence="2">
    <location>
        <begin position="42"/>
        <end position="63"/>
    </location>
</feature>
<dbReference type="eggNOG" id="ENOG5033XYH">
    <property type="taxonomic scope" value="Bacteria"/>
</dbReference>
<keyword evidence="2" id="KW-0812">Transmembrane</keyword>
<dbReference type="EMBL" id="CP001736">
    <property type="protein sequence ID" value="ADB34381.1"/>
    <property type="molecule type" value="Genomic_DNA"/>
</dbReference>
<dbReference type="RefSeq" id="WP_012922935.1">
    <property type="nucleotide sequence ID" value="NC_013729.1"/>
</dbReference>
<feature type="region of interest" description="Disordered" evidence="1">
    <location>
        <begin position="172"/>
        <end position="192"/>
    </location>
</feature>
<evidence type="ECO:0000313" key="3">
    <source>
        <dbReference type="EMBL" id="ADB34381.1"/>
    </source>
</evidence>
<keyword evidence="4" id="KW-1185">Reference proteome</keyword>
<dbReference type="Proteomes" id="UP000007967">
    <property type="component" value="Chromosome"/>
</dbReference>
<name>D2PM13_KRIFD</name>
<accession>D2PM13</accession>
<dbReference type="HOGENOM" id="CLU_803589_0_0_11"/>
<keyword evidence="2" id="KW-1133">Transmembrane helix</keyword>
<dbReference type="STRING" id="479435.Kfla_5368"/>
<evidence type="ECO:0000256" key="2">
    <source>
        <dbReference type="SAM" id="Phobius"/>
    </source>
</evidence>
<keyword evidence="2" id="KW-0472">Membrane</keyword>
<protein>
    <submittedName>
        <fullName evidence="3">Uncharacterized protein</fullName>
    </submittedName>
</protein>
<gene>
    <name evidence="3" type="ordered locus">Kfla_5368</name>
</gene>
<reference evidence="3 4" key="2">
    <citation type="journal article" date="2010" name="Stand. Genomic Sci.">
        <title>Complete genome sequence of Kribbella flavida type strain (IFO 14399).</title>
        <authorList>
            <person name="Pukall R."/>
            <person name="Lapidus A."/>
            <person name="Glavina Del Rio T."/>
            <person name="Copeland A."/>
            <person name="Tice H."/>
            <person name="Cheng J.-F."/>
            <person name="Lucas S."/>
            <person name="Chen F."/>
            <person name="Nolan M."/>
            <person name="LaButti K."/>
            <person name="Pati A."/>
            <person name="Ivanova N."/>
            <person name="Mavrommatis K."/>
            <person name="Mikhailova N."/>
            <person name="Pitluck S."/>
            <person name="Bruce D."/>
            <person name="Goodwin L."/>
            <person name="Land M."/>
            <person name="Hauser L."/>
            <person name="Chang Y.-J."/>
            <person name="Jeffries C.D."/>
            <person name="Chen A."/>
            <person name="Palaniappan K."/>
            <person name="Chain P."/>
            <person name="Rohde M."/>
            <person name="Goeker M."/>
            <person name="Bristow J."/>
            <person name="Eisen J.A."/>
            <person name="Markowitz V."/>
            <person name="Hugenholtz P."/>
            <person name="Kyrpides N.C."/>
            <person name="Klenk H.-P."/>
            <person name="Brettin T."/>
        </authorList>
    </citation>
    <scope>NUCLEOTIDE SEQUENCE [LARGE SCALE GENOMIC DNA]</scope>
    <source>
        <strain evidence="4">DSM 17836 / JCM 10339 / NBRC 14399</strain>
    </source>
</reference>
<evidence type="ECO:0000313" key="4">
    <source>
        <dbReference type="Proteomes" id="UP000007967"/>
    </source>
</evidence>